<dbReference type="Proteomes" id="UP000255201">
    <property type="component" value="Unassembled WGS sequence"/>
</dbReference>
<evidence type="ECO:0000313" key="1">
    <source>
        <dbReference type="EMBL" id="STE55267.1"/>
    </source>
</evidence>
<reference evidence="1 2" key="1">
    <citation type="submission" date="2018-06" db="EMBL/GenBank/DDBJ databases">
        <authorList>
            <consortium name="Pathogen Informatics"/>
            <person name="Doyle S."/>
        </authorList>
    </citation>
    <scope>NUCLEOTIDE SEQUENCE [LARGE SCALE GENOMIC DNA]</scope>
    <source>
        <strain evidence="1 2">NCTC10764</strain>
    </source>
</reference>
<protein>
    <submittedName>
        <fullName evidence="1">Uncharacterized protein</fullName>
    </submittedName>
</protein>
<evidence type="ECO:0000313" key="2">
    <source>
        <dbReference type="Proteomes" id="UP000255201"/>
    </source>
</evidence>
<dbReference type="EMBL" id="UFZL01000001">
    <property type="protein sequence ID" value="STE55267.1"/>
    <property type="molecule type" value="Genomic_DNA"/>
</dbReference>
<sequence>MRILFGMDFTCEFRPEKMTNLINIKKQVGYSLFKNDIL</sequence>
<name>A0A376J912_ECOLX</name>
<accession>A0A376J912</accession>
<dbReference type="AlphaFoldDB" id="A0A376J912"/>
<proteinExistence type="predicted"/>
<organism evidence="1 2">
    <name type="scientific">Escherichia coli</name>
    <dbReference type="NCBI Taxonomy" id="562"/>
    <lineage>
        <taxon>Bacteria</taxon>
        <taxon>Pseudomonadati</taxon>
        <taxon>Pseudomonadota</taxon>
        <taxon>Gammaproteobacteria</taxon>
        <taxon>Enterobacterales</taxon>
        <taxon>Enterobacteriaceae</taxon>
        <taxon>Escherichia</taxon>
    </lineage>
</organism>
<gene>
    <name evidence="1" type="ORF">NCTC10764_01808</name>
</gene>